<dbReference type="InterPro" id="IPR018300">
    <property type="entry name" value="Aminotrans_IV_CS"/>
</dbReference>
<evidence type="ECO:0000256" key="14">
    <source>
        <dbReference type="RuleBase" id="RU004516"/>
    </source>
</evidence>
<organism evidence="15 16">
    <name type="scientific">Affinibrenneria salicis</name>
    <dbReference type="NCBI Taxonomy" id="2590031"/>
    <lineage>
        <taxon>Bacteria</taxon>
        <taxon>Pseudomonadati</taxon>
        <taxon>Pseudomonadota</taxon>
        <taxon>Gammaproteobacteria</taxon>
        <taxon>Enterobacterales</taxon>
        <taxon>Pectobacteriaceae</taxon>
        <taxon>Affinibrenneria</taxon>
    </lineage>
</organism>
<evidence type="ECO:0000256" key="12">
    <source>
        <dbReference type="NCBIfam" id="TIGR03461"/>
    </source>
</evidence>
<proteinExistence type="inferred from homology"/>
<comment type="cofactor">
    <cofactor evidence="1 14">
        <name>pyridoxal 5'-phosphate</name>
        <dbReference type="ChEBI" id="CHEBI:597326"/>
    </cofactor>
</comment>
<dbReference type="PANTHER" id="PTHR42743">
    <property type="entry name" value="AMINO-ACID AMINOTRANSFERASE"/>
    <property type="match status" value="1"/>
</dbReference>
<dbReference type="InterPro" id="IPR036038">
    <property type="entry name" value="Aminotransferase-like"/>
</dbReference>
<dbReference type="EC" id="4.1.3.38" evidence="8 12"/>
<evidence type="ECO:0000256" key="7">
    <source>
        <dbReference type="ARBA" id="ARBA00035633"/>
    </source>
</evidence>
<dbReference type="EMBL" id="VYKJ01000003">
    <property type="protein sequence ID" value="KAA9001204.1"/>
    <property type="molecule type" value="Genomic_DNA"/>
</dbReference>
<dbReference type="CDD" id="cd01559">
    <property type="entry name" value="ADCL_like"/>
    <property type="match status" value="1"/>
</dbReference>
<evidence type="ECO:0000256" key="6">
    <source>
        <dbReference type="ARBA" id="ARBA00023239"/>
    </source>
</evidence>
<sequence>MIWVNGELQPQLAVTDRGAQFGDGCFTTARVSDGAIVWPHRHILRLQQAAARLMLPAIDWPLLLQEMQQAARDRTQGVVKVMLTRGGGGRGYSPQGCARSSRIIIQADYPAHYAAWREQGINLSLSPIALARSPLLAGIKHLNRLEQVLIRMRLDQEEAEETLVLDTAGQLVECCSANLFWRKGNQVFTPDLAQAGVAGVSRACIMELLADSRYRLETVSAPPGALADADEVLICNALLPVAPVNQASGWRYRSRTLYRYLCEQMLNGANNR</sequence>
<dbReference type="FunFam" id="3.20.10.10:FF:000002">
    <property type="entry name" value="D-alanine aminotransferase"/>
    <property type="match status" value="1"/>
</dbReference>
<evidence type="ECO:0000313" key="15">
    <source>
        <dbReference type="EMBL" id="KAA9001204.1"/>
    </source>
</evidence>
<dbReference type="InterPro" id="IPR017824">
    <property type="entry name" value="Aminodeoxychorismate_lyase_IV"/>
</dbReference>
<evidence type="ECO:0000256" key="2">
    <source>
        <dbReference type="ARBA" id="ARBA00009320"/>
    </source>
</evidence>
<evidence type="ECO:0000256" key="9">
    <source>
        <dbReference type="ARBA" id="ARBA00049529"/>
    </source>
</evidence>
<dbReference type="InterPro" id="IPR043131">
    <property type="entry name" value="BCAT-like_N"/>
</dbReference>
<comment type="similarity">
    <text evidence="2 13">Belongs to the class-IV pyridoxal-phosphate-dependent aminotransferase family.</text>
</comment>
<dbReference type="AlphaFoldDB" id="A0A5J5G4S2"/>
<comment type="function">
    <text evidence="10">Involved in the biosynthesis of p-aminobenzoate (PABA), a precursor of tetrahydrofolate. Converts 4-amino-4-deoxychorismate into 4-aminobenzoate (PABA) and pyruvate.</text>
</comment>
<dbReference type="Proteomes" id="UP000335415">
    <property type="component" value="Unassembled WGS sequence"/>
</dbReference>
<evidence type="ECO:0000256" key="1">
    <source>
        <dbReference type="ARBA" id="ARBA00001933"/>
    </source>
</evidence>
<evidence type="ECO:0000256" key="3">
    <source>
        <dbReference type="ARBA" id="ARBA00011738"/>
    </source>
</evidence>
<dbReference type="GO" id="GO:0008153">
    <property type="term" value="P:4-aminobenzoate biosynthetic process"/>
    <property type="evidence" value="ECO:0007669"/>
    <property type="project" value="UniProtKB-UniRule"/>
</dbReference>
<dbReference type="Gene3D" id="3.20.10.10">
    <property type="entry name" value="D-amino Acid Aminotransferase, subunit A, domain 2"/>
    <property type="match status" value="1"/>
</dbReference>
<name>A0A5J5G4S2_9GAMM</name>
<evidence type="ECO:0000256" key="13">
    <source>
        <dbReference type="RuleBase" id="RU004106"/>
    </source>
</evidence>
<dbReference type="RefSeq" id="WP_150434474.1">
    <property type="nucleotide sequence ID" value="NZ_VYKJ01000003.1"/>
</dbReference>
<dbReference type="SUPFAM" id="SSF56752">
    <property type="entry name" value="D-aminoacid aminotransferase-like PLP-dependent enzymes"/>
    <property type="match status" value="1"/>
</dbReference>
<comment type="pathway">
    <text evidence="7">Cofactor biosynthesis; tetrahydrofolate biosynthesis; 4-aminobenzoate from chorismate: step 2/2.</text>
</comment>
<dbReference type="PANTHER" id="PTHR42743:SF2">
    <property type="entry name" value="AMINODEOXYCHORISMATE LYASE"/>
    <property type="match status" value="1"/>
</dbReference>
<dbReference type="Gene3D" id="3.30.470.10">
    <property type="match status" value="1"/>
</dbReference>
<dbReference type="InterPro" id="IPR050571">
    <property type="entry name" value="Class-IV_PLP-Dep_Aminotrnsfr"/>
</dbReference>
<accession>A0A5J5G4S2</accession>
<comment type="subunit">
    <text evidence="3">Homodimer.</text>
</comment>
<comment type="catalytic activity">
    <reaction evidence="9">
        <text>4-amino-4-deoxychorismate = 4-aminobenzoate + pyruvate + H(+)</text>
        <dbReference type="Rhea" id="RHEA:16201"/>
        <dbReference type="ChEBI" id="CHEBI:15361"/>
        <dbReference type="ChEBI" id="CHEBI:15378"/>
        <dbReference type="ChEBI" id="CHEBI:17836"/>
        <dbReference type="ChEBI" id="CHEBI:58406"/>
        <dbReference type="EC" id="4.1.3.38"/>
    </reaction>
</comment>
<dbReference type="GO" id="GO:0046656">
    <property type="term" value="P:folic acid biosynthetic process"/>
    <property type="evidence" value="ECO:0007669"/>
    <property type="project" value="UniProtKB-KW"/>
</dbReference>
<dbReference type="GO" id="GO:0005829">
    <property type="term" value="C:cytosol"/>
    <property type="evidence" value="ECO:0007669"/>
    <property type="project" value="TreeGrafter"/>
</dbReference>
<dbReference type="NCBIfam" id="TIGR03461">
    <property type="entry name" value="pabC_Proteo"/>
    <property type="match status" value="1"/>
</dbReference>
<dbReference type="GO" id="GO:0030170">
    <property type="term" value="F:pyridoxal phosphate binding"/>
    <property type="evidence" value="ECO:0007669"/>
    <property type="project" value="InterPro"/>
</dbReference>
<evidence type="ECO:0000256" key="5">
    <source>
        <dbReference type="ARBA" id="ARBA00022909"/>
    </source>
</evidence>
<dbReference type="InterPro" id="IPR043132">
    <property type="entry name" value="BCAT-like_C"/>
</dbReference>
<evidence type="ECO:0000256" key="10">
    <source>
        <dbReference type="ARBA" id="ARBA00054027"/>
    </source>
</evidence>
<evidence type="ECO:0000256" key="11">
    <source>
        <dbReference type="ARBA" id="ARBA00069174"/>
    </source>
</evidence>
<keyword evidence="6 15" id="KW-0456">Lyase</keyword>
<dbReference type="OrthoDB" id="9805628at2"/>
<gene>
    <name evidence="15" type="primary">pabC</name>
    <name evidence="15" type="ORF">FJU30_08140</name>
</gene>
<dbReference type="Pfam" id="PF01063">
    <property type="entry name" value="Aminotran_4"/>
    <property type="match status" value="1"/>
</dbReference>
<dbReference type="NCBIfam" id="NF004761">
    <property type="entry name" value="PRK06092.1"/>
    <property type="match status" value="1"/>
</dbReference>
<dbReference type="PROSITE" id="PS00770">
    <property type="entry name" value="AA_TRANSFER_CLASS_4"/>
    <property type="match status" value="1"/>
</dbReference>
<evidence type="ECO:0000313" key="16">
    <source>
        <dbReference type="Proteomes" id="UP000335415"/>
    </source>
</evidence>
<keyword evidence="16" id="KW-1185">Reference proteome</keyword>
<dbReference type="InterPro" id="IPR001544">
    <property type="entry name" value="Aminotrans_IV"/>
</dbReference>
<reference evidence="15 16" key="1">
    <citation type="submission" date="2019-09" db="EMBL/GenBank/DDBJ databases">
        <authorList>
            <person name="Li Y."/>
        </authorList>
    </citation>
    <scope>NUCLEOTIDE SEQUENCE [LARGE SCALE GENOMIC DNA]</scope>
    <source>
        <strain evidence="15 16">L3-3HA</strain>
    </source>
</reference>
<protein>
    <recommendedName>
        <fullName evidence="11 12">Aminodeoxychorismate lyase</fullName>
        <ecNumber evidence="8 12">4.1.3.38</ecNumber>
    </recommendedName>
</protein>
<keyword evidence="5" id="KW-0289">Folate biosynthesis</keyword>
<dbReference type="GO" id="GO:0008696">
    <property type="term" value="F:4-amino-4-deoxychorismate lyase activity"/>
    <property type="evidence" value="ECO:0007669"/>
    <property type="project" value="UniProtKB-UniRule"/>
</dbReference>
<evidence type="ECO:0000256" key="4">
    <source>
        <dbReference type="ARBA" id="ARBA00022898"/>
    </source>
</evidence>
<keyword evidence="4 14" id="KW-0663">Pyridoxal phosphate</keyword>
<comment type="caution">
    <text evidence="15">The sequence shown here is derived from an EMBL/GenBank/DDBJ whole genome shotgun (WGS) entry which is preliminary data.</text>
</comment>
<evidence type="ECO:0000256" key="8">
    <source>
        <dbReference type="ARBA" id="ARBA00035676"/>
    </source>
</evidence>